<evidence type="ECO:0000256" key="2">
    <source>
        <dbReference type="ARBA" id="ARBA00022692"/>
    </source>
</evidence>
<evidence type="ECO:0000256" key="3">
    <source>
        <dbReference type="ARBA" id="ARBA00022989"/>
    </source>
</evidence>
<evidence type="ECO:0000259" key="6">
    <source>
        <dbReference type="PROSITE" id="PS50850"/>
    </source>
</evidence>
<sequence>MDHKERMTRQRNVDFDDILEELGELGHYQIFIYILICLPVLFGAANSLSYVFTAGVPQYRCLVPECETSEYPIYDADFTKWAIPDKSSVNQVIGVKTDLCSRYRTKTENHNCTPDAFTTIVESCTQFVFEPTERTIVKDWLLTCLDNQWKISLVGSSHFAGIIVGSFMFGVLADSFGRKLIFIVCIFVMTTSGILQVVSPNYWVFVLFVFLNSVGTAGVYPLAFIIGVEMVGKRKREFTGFVLNYFYALGEAVVAPISYWVPDWTHLQLIVSAPAAIFMLYYWIVPESVRWLLAKGRRTEAKKIVINVAKYNKVTLSDNVMDSFKENSTLQISDEDNSDRMYPVIKDMFLSRKLVLRFVIVYFIWAVNSFIFYGLSINSTALSGNKYINFALVSLVEIPGYTLAWICIKKLGRRISLIGSLLLCGITCTLTIFVQNSNLNWVVIILFLTGKLGVTASFAISYVYTAEMLPTIVRSGGVGSASTIGRFGALLAPFVPLLGLYWDPLPMLFFGFFGVTAGLLAIKLPETHGLKLPETAEEAKLL</sequence>
<feature type="transmembrane region" description="Helical" evidence="5">
    <location>
        <begin position="354"/>
        <end position="375"/>
    </location>
</feature>
<evidence type="ECO:0000256" key="4">
    <source>
        <dbReference type="ARBA" id="ARBA00023136"/>
    </source>
</evidence>
<keyword evidence="4 5" id="KW-0472">Membrane</keyword>
<dbReference type="InterPro" id="IPR005828">
    <property type="entry name" value="MFS_sugar_transport-like"/>
</dbReference>
<dbReference type="InterPro" id="IPR036259">
    <property type="entry name" value="MFS_trans_sf"/>
</dbReference>
<feature type="transmembrane region" description="Helical" evidence="5">
    <location>
        <begin position="180"/>
        <end position="198"/>
    </location>
</feature>
<reference evidence="7" key="1">
    <citation type="submission" date="2022-01" db="EMBL/GenBank/DDBJ databases">
        <authorList>
            <person name="King R."/>
        </authorList>
    </citation>
    <scope>NUCLEOTIDE SEQUENCE</scope>
</reference>
<keyword evidence="3 5" id="KW-1133">Transmembrane helix</keyword>
<dbReference type="OrthoDB" id="3936150at2759"/>
<proteinExistence type="predicted"/>
<gene>
    <name evidence="7" type="ORF">PSYICH_LOCUS11319</name>
</gene>
<evidence type="ECO:0000313" key="8">
    <source>
        <dbReference type="Proteomes" id="UP001153636"/>
    </source>
</evidence>
<keyword evidence="8" id="KW-1185">Reference proteome</keyword>
<dbReference type="Gene3D" id="1.20.1250.20">
    <property type="entry name" value="MFS general substrate transporter like domains"/>
    <property type="match status" value="1"/>
</dbReference>
<dbReference type="PROSITE" id="PS50850">
    <property type="entry name" value="MFS"/>
    <property type="match status" value="1"/>
</dbReference>
<feature type="transmembrane region" description="Helical" evidence="5">
    <location>
        <begin position="151"/>
        <end position="173"/>
    </location>
</feature>
<evidence type="ECO:0000313" key="7">
    <source>
        <dbReference type="EMBL" id="CAH1110700.1"/>
    </source>
</evidence>
<dbReference type="EMBL" id="OV651817">
    <property type="protein sequence ID" value="CAH1110700.1"/>
    <property type="molecule type" value="Genomic_DNA"/>
</dbReference>
<keyword evidence="2 5" id="KW-0812">Transmembrane</keyword>
<feature type="transmembrane region" description="Helical" evidence="5">
    <location>
        <begin position="30"/>
        <end position="52"/>
    </location>
</feature>
<evidence type="ECO:0000256" key="5">
    <source>
        <dbReference type="SAM" id="Phobius"/>
    </source>
</evidence>
<name>A0A9P0D230_9CUCU</name>
<feature type="transmembrane region" description="Helical" evidence="5">
    <location>
        <begin position="267"/>
        <end position="285"/>
    </location>
</feature>
<feature type="domain" description="Major facilitator superfamily (MFS) profile" evidence="6">
    <location>
        <begin position="111"/>
        <end position="529"/>
    </location>
</feature>
<feature type="transmembrane region" description="Helical" evidence="5">
    <location>
        <begin position="441"/>
        <end position="464"/>
    </location>
</feature>
<dbReference type="AlphaFoldDB" id="A0A9P0D230"/>
<feature type="transmembrane region" description="Helical" evidence="5">
    <location>
        <begin position="508"/>
        <end position="524"/>
    </location>
</feature>
<accession>A0A9P0D230</accession>
<evidence type="ECO:0000256" key="1">
    <source>
        <dbReference type="ARBA" id="ARBA00004141"/>
    </source>
</evidence>
<dbReference type="CDD" id="cd17317">
    <property type="entry name" value="MFS_SLC22"/>
    <property type="match status" value="1"/>
</dbReference>
<dbReference type="InterPro" id="IPR020846">
    <property type="entry name" value="MFS_dom"/>
</dbReference>
<dbReference type="GO" id="GO:0022857">
    <property type="term" value="F:transmembrane transporter activity"/>
    <property type="evidence" value="ECO:0007669"/>
    <property type="project" value="InterPro"/>
</dbReference>
<organism evidence="7 8">
    <name type="scientific">Psylliodes chrysocephalus</name>
    <dbReference type="NCBI Taxonomy" id="3402493"/>
    <lineage>
        <taxon>Eukaryota</taxon>
        <taxon>Metazoa</taxon>
        <taxon>Ecdysozoa</taxon>
        <taxon>Arthropoda</taxon>
        <taxon>Hexapoda</taxon>
        <taxon>Insecta</taxon>
        <taxon>Pterygota</taxon>
        <taxon>Neoptera</taxon>
        <taxon>Endopterygota</taxon>
        <taxon>Coleoptera</taxon>
        <taxon>Polyphaga</taxon>
        <taxon>Cucujiformia</taxon>
        <taxon>Chrysomeloidea</taxon>
        <taxon>Chrysomelidae</taxon>
        <taxon>Galerucinae</taxon>
        <taxon>Alticini</taxon>
        <taxon>Psylliodes</taxon>
    </lineage>
</organism>
<feature type="transmembrane region" description="Helical" evidence="5">
    <location>
        <begin position="204"/>
        <end position="226"/>
    </location>
</feature>
<comment type="subcellular location">
    <subcellularLocation>
        <location evidence="1">Membrane</location>
        <topology evidence="1">Multi-pass membrane protein</topology>
    </subcellularLocation>
</comment>
<dbReference type="GO" id="GO:0016020">
    <property type="term" value="C:membrane"/>
    <property type="evidence" value="ECO:0007669"/>
    <property type="project" value="UniProtKB-SubCell"/>
</dbReference>
<dbReference type="PANTHER" id="PTHR24064">
    <property type="entry name" value="SOLUTE CARRIER FAMILY 22 MEMBER"/>
    <property type="match status" value="1"/>
</dbReference>
<protein>
    <recommendedName>
        <fullName evidence="6">Major facilitator superfamily (MFS) profile domain-containing protein</fullName>
    </recommendedName>
</protein>
<feature type="transmembrane region" description="Helical" evidence="5">
    <location>
        <begin position="415"/>
        <end position="435"/>
    </location>
</feature>
<feature type="transmembrane region" description="Helical" evidence="5">
    <location>
        <begin position="484"/>
        <end position="502"/>
    </location>
</feature>
<dbReference type="Proteomes" id="UP001153636">
    <property type="component" value="Chromosome 5"/>
</dbReference>
<feature type="transmembrane region" description="Helical" evidence="5">
    <location>
        <begin position="238"/>
        <end position="261"/>
    </location>
</feature>
<dbReference type="SUPFAM" id="SSF103473">
    <property type="entry name" value="MFS general substrate transporter"/>
    <property type="match status" value="1"/>
</dbReference>
<feature type="transmembrane region" description="Helical" evidence="5">
    <location>
        <begin position="387"/>
        <end position="408"/>
    </location>
</feature>
<dbReference type="Pfam" id="PF00083">
    <property type="entry name" value="Sugar_tr"/>
    <property type="match status" value="1"/>
</dbReference>